<dbReference type="SUPFAM" id="SSF53146">
    <property type="entry name" value="Nitrogenase accessory factor-like"/>
    <property type="match status" value="1"/>
</dbReference>
<keyword evidence="3" id="KW-1185">Reference proteome</keyword>
<dbReference type="InterPro" id="IPR003731">
    <property type="entry name" value="Di-Nase_FeMo-co_biosynth"/>
</dbReference>
<sequence length="135" mass="13842">MKIAVTYQNGLVFQHFGHSEAFKIYEIENGEVKNAEVAPTNGSGHGALAGFLKQHGVNALICGGIGGGARTALAEAGIELYPGVSGSADAAVNSLLNGTLLYNPDTVCAHHHHEGGHDCGSHSCGEDKHGCAGNH</sequence>
<proteinExistence type="predicted"/>
<dbReference type="PANTHER" id="PTHR33937">
    <property type="entry name" value="IRON-MOLYBDENUM PROTEIN-RELATED-RELATED"/>
    <property type="match status" value="1"/>
</dbReference>
<name>A0AAE3AF69_9FIRM</name>
<comment type="caution">
    <text evidence="2">The sequence shown here is derived from an EMBL/GenBank/DDBJ whole genome shotgun (WGS) entry which is preliminary data.</text>
</comment>
<reference evidence="2" key="1">
    <citation type="submission" date="2021-10" db="EMBL/GenBank/DDBJ databases">
        <title>Anaerobic single-cell dispensing facilitates the cultivation of human gut bacteria.</title>
        <authorList>
            <person name="Afrizal A."/>
        </authorList>
    </citation>
    <scope>NUCLEOTIDE SEQUENCE</scope>
    <source>
        <strain evidence="2">CLA-AA-H250</strain>
    </source>
</reference>
<feature type="domain" description="Dinitrogenase iron-molybdenum cofactor biosynthesis" evidence="1">
    <location>
        <begin position="10"/>
        <end position="95"/>
    </location>
</feature>
<gene>
    <name evidence="2" type="ORF">LKD31_01330</name>
</gene>
<dbReference type="Pfam" id="PF02579">
    <property type="entry name" value="Nitro_FeMo-Co"/>
    <property type="match status" value="1"/>
</dbReference>
<evidence type="ECO:0000259" key="1">
    <source>
        <dbReference type="Pfam" id="PF02579"/>
    </source>
</evidence>
<evidence type="ECO:0000313" key="2">
    <source>
        <dbReference type="EMBL" id="MCC2135659.1"/>
    </source>
</evidence>
<dbReference type="EMBL" id="JAJEQC010000001">
    <property type="protein sequence ID" value="MCC2135659.1"/>
    <property type="molecule type" value="Genomic_DNA"/>
</dbReference>
<dbReference type="PANTHER" id="PTHR33937:SF2">
    <property type="entry name" value="DINITROGENASE IRON-MOLYBDENUM COFACTOR BIOSYNTHESIS DOMAIN-CONTAINING PROTEIN"/>
    <property type="match status" value="1"/>
</dbReference>
<dbReference type="CDD" id="cd00851">
    <property type="entry name" value="MTH1175"/>
    <property type="match status" value="1"/>
</dbReference>
<dbReference type="InterPro" id="IPR051840">
    <property type="entry name" value="NifX/NifY_domain"/>
</dbReference>
<evidence type="ECO:0000313" key="3">
    <source>
        <dbReference type="Proteomes" id="UP001199424"/>
    </source>
</evidence>
<organism evidence="2 3">
    <name type="scientific">Hominenteromicrobium mulieris</name>
    <dbReference type="NCBI Taxonomy" id="2885357"/>
    <lineage>
        <taxon>Bacteria</taxon>
        <taxon>Bacillati</taxon>
        <taxon>Bacillota</taxon>
        <taxon>Clostridia</taxon>
        <taxon>Eubacteriales</taxon>
        <taxon>Oscillospiraceae</taxon>
        <taxon>Hominenteromicrobium</taxon>
    </lineage>
</organism>
<dbReference type="AlphaFoldDB" id="A0AAE3AF69"/>
<dbReference type="InterPro" id="IPR036105">
    <property type="entry name" value="DiNase_FeMo-co_biosyn_sf"/>
</dbReference>
<accession>A0AAE3AF69</accession>
<protein>
    <submittedName>
        <fullName evidence="2">NifB/NifX family molybdenum-iron cluster-binding protein</fullName>
    </submittedName>
</protein>
<dbReference type="Gene3D" id="3.30.420.130">
    <property type="entry name" value="Dinitrogenase iron-molybdenum cofactor biosynthesis domain"/>
    <property type="match status" value="1"/>
</dbReference>
<dbReference type="InterPro" id="IPR033913">
    <property type="entry name" value="MTH1175_dom"/>
</dbReference>
<dbReference type="Proteomes" id="UP001199424">
    <property type="component" value="Unassembled WGS sequence"/>
</dbReference>